<keyword evidence="1" id="KW-0732">Signal</keyword>
<evidence type="ECO:0000313" key="3">
    <source>
        <dbReference type="Proteomes" id="UP000632154"/>
    </source>
</evidence>
<dbReference type="EMBL" id="BNAL01000001">
    <property type="protein sequence ID" value="GHF92754.1"/>
    <property type="molecule type" value="Genomic_DNA"/>
</dbReference>
<evidence type="ECO:0008006" key="4">
    <source>
        <dbReference type="Google" id="ProtNLM"/>
    </source>
</evidence>
<comment type="caution">
    <text evidence="2">The sequence shown here is derived from an EMBL/GenBank/DDBJ whole genome shotgun (WGS) entry which is preliminary data.</text>
</comment>
<proteinExistence type="predicted"/>
<accession>A0ABQ3JY18</accession>
<evidence type="ECO:0000256" key="1">
    <source>
        <dbReference type="SAM" id="SignalP"/>
    </source>
</evidence>
<keyword evidence="3" id="KW-1185">Reference proteome</keyword>
<evidence type="ECO:0000313" key="2">
    <source>
        <dbReference type="EMBL" id="GHF92754.1"/>
    </source>
</evidence>
<sequence>MLAAGVAEAALVSLLAGAAGSDGAGAPLGAEVVAGSEVALDEAVSVVTVCWVTVRVVLFSSVSVQPTKAAASSNEASSGRGE</sequence>
<protein>
    <recommendedName>
        <fullName evidence="4">Secreted protein</fullName>
    </recommendedName>
</protein>
<feature type="signal peptide" evidence="1">
    <location>
        <begin position="1"/>
        <end position="18"/>
    </location>
</feature>
<gene>
    <name evidence="2" type="ORF">GCM10017783_00720</name>
</gene>
<dbReference type="Proteomes" id="UP000632154">
    <property type="component" value="Unassembled WGS sequence"/>
</dbReference>
<feature type="chain" id="PRO_5046849769" description="Secreted protein" evidence="1">
    <location>
        <begin position="19"/>
        <end position="82"/>
    </location>
</feature>
<organism evidence="2 3">
    <name type="scientific">Deinococcus piscis</name>
    <dbReference type="NCBI Taxonomy" id="394230"/>
    <lineage>
        <taxon>Bacteria</taxon>
        <taxon>Thermotogati</taxon>
        <taxon>Deinococcota</taxon>
        <taxon>Deinococci</taxon>
        <taxon>Deinococcales</taxon>
        <taxon>Deinococcaceae</taxon>
        <taxon>Deinococcus</taxon>
    </lineage>
</organism>
<name>A0ABQ3JY18_9DEIO</name>
<reference evidence="3" key="1">
    <citation type="journal article" date="2019" name="Int. J. Syst. Evol. Microbiol.">
        <title>The Global Catalogue of Microorganisms (GCM) 10K type strain sequencing project: providing services to taxonomists for standard genome sequencing and annotation.</title>
        <authorList>
            <consortium name="The Broad Institute Genomics Platform"/>
            <consortium name="The Broad Institute Genome Sequencing Center for Infectious Disease"/>
            <person name="Wu L."/>
            <person name="Ma J."/>
        </authorList>
    </citation>
    <scope>NUCLEOTIDE SEQUENCE [LARGE SCALE GENOMIC DNA]</scope>
    <source>
        <strain evidence="3">CGMCC 1.18439</strain>
    </source>
</reference>